<dbReference type="EMBL" id="JASBQV010000004">
    <property type="protein sequence ID" value="MDI3234172.1"/>
    <property type="molecule type" value="Genomic_DNA"/>
</dbReference>
<protein>
    <submittedName>
        <fullName evidence="1">Phage tail protein</fullName>
    </submittedName>
</protein>
<organism evidence="1 2">
    <name type="scientific">Exiguobacterium antarcticum</name>
    <dbReference type="NCBI Taxonomy" id="132920"/>
    <lineage>
        <taxon>Bacteria</taxon>
        <taxon>Bacillati</taxon>
        <taxon>Bacillota</taxon>
        <taxon>Bacilli</taxon>
        <taxon>Bacillales</taxon>
        <taxon>Bacillales Family XII. Incertae Sedis</taxon>
        <taxon>Exiguobacterium</taxon>
    </lineage>
</organism>
<reference evidence="1 2" key="1">
    <citation type="submission" date="2023-04" db="EMBL/GenBank/DDBJ databases">
        <title>Antarctic isolates genomes.</title>
        <authorList>
            <person name="Dimov S.G."/>
        </authorList>
    </citation>
    <scope>NUCLEOTIDE SEQUENCE [LARGE SCALE GENOMIC DNA]</scope>
    <source>
        <strain evidence="1 2">AL19</strain>
    </source>
</reference>
<comment type="caution">
    <text evidence="1">The sequence shown here is derived from an EMBL/GenBank/DDBJ whole genome shotgun (WGS) entry which is preliminary data.</text>
</comment>
<dbReference type="RefSeq" id="WP_282354712.1">
    <property type="nucleotide sequence ID" value="NZ_JASBQV010000004.1"/>
</dbReference>
<dbReference type="Proteomes" id="UP001243286">
    <property type="component" value="Unassembled WGS sequence"/>
</dbReference>
<evidence type="ECO:0000313" key="1">
    <source>
        <dbReference type="EMBL" id="MDI3234172.1"/>
    </source>
</evidence>
<keyword evidence="2" id="KW-1185">Reference proteome</keyword>
<sequence>MKTYVTLSGDTYDRIALRELGSEYLFPEIVASNPRHRLTLIFSAGVSLQIPEPPQEMVYTDEPEWLEGDGDLEMTELPLEAGAYG</sequence>
<name>A0ABT6QZR5_9BACL</name>
<accession>A0ABT6QZR5</accession>
<evidence type="ECO:0000313" key="2">
    <source>
        <dbReference type="Proteomes" id="UP001243286"/>
    </source>
</evidence>
<gene>
    <name evidence="1" type="ORF">QK289_04060</name>
</gene>
<proteinExistence type="predicted"/>